<dbReference type="AlphaFoldDB" id="J3MUF4"/>
<dbReference type="Gramene" id="OB08G27350.1">
    <property type="protein sequence ID" value="OB08G27350.1"/>
    <property type="gene ID" value="OB08G27350"/>
</dbReference>
<protein>
    <submittedName>
        <fullName evidence="2">Uncharacterized protein</fullName>
    </submittedName>
</protein>
<evidence type="ECO:0000313" key="3">
    <source>
        <dbReference type="Proteomes" id="UP000006038"/>
    </source>
</evidence>
<proteinExistence type="predicted"/>
<organism evidence="2">
    <name type="scientific">Oryza brachyantha</name>
    <name type="common">malo sina</name>
    <dbReference type="NCBI Taxonomy" id="4533"/>
    <lineage>
        <taxon>Eukaryota</taxon>
        <taxon>Viridiplantae</taxon>
        <taxon>Streptophyta</taxon>
        <taxon>Embryophyta</taxon>
        <taxon>Tracheophyta</taxon>
        <taxon>Spermatophyta</taxon>
        <taxon>Magnoliopsida</taxon>
        <taxon>Liliopsida</taxon>
        <taxon>Poales</taxon>
        <taxon>Poaceae</taxon>
        <taxon>BOP clade</taxon>
        <taxon>Oryzoideae</taxon>
        <taxon>Oryzeae</taxon>
        <taxon>Oryzinae</taxon>
        <taxon>Oryza</taxon>
    </lineage>
</organism>
<reference evidence="2" key="2">
    <citation type="submission" date="2013-04" db="UniProtKB">
        <authorList>
            <consortium name="EnsemblPlants"/>
        </authorList>
    </citation>
    <scope>IDENTIFICATION</scope>
</reference>
<name>J3MUF4_ORYBR</name>
<reference evidence="2" key="1">
    <citation type="journal article" date="2013" name="Nat. Commun.">
        <title>Whole-genome sequencing of Oryza brachyantha reveals mechanisms underlying Oryza genome evolution.</title>
        <authorList>
            <person name="Chen J."/>
            <person name="Huang Q."/>
            <person name="Gao D."/>
            <person name="Wang J."/>
            <person name="Lang Y."/>
            <person name="Liu T."/>
            <person name="Li B."/>
            <person name="Bai Z."/>
            <person name="Luis Goicoechea J."/>
            <person name="Liang C."/>
            <person name="Chen C."/>
            <person name="Zhang W."/>
            <person name="Sun S."/>
            <person name="Liao Y."/>
            <person name="Zhang X."/>
            <person name="Yang L."/>
            <person name="Song C."/>
            <person name="Wang M."/>
            <person name="Shi J."/>
            <person name="Liu G."/>
            <person name="Liu J."/>
            <person name="Zhou H."/>
            <person name="Zhou W."/>
            <person name="Yu Q."/>
            <person name="An N."/>
            <person name="Chen Y."/>
            <person name="Cai Q."/>
            <person name="Wang B."/>
            <person name="Liu B."/>
            <person name="Min J."/>
            <person name="Huang Y."/>
            <person name="Wu H."/>
            <person name="Li Z."/>
            <person name="Zhang Y."/>
            <person name="Yin Y."/>
            <person name="Song W."/>
            <person name="Jiang J."/>
            <person name="Jackson S.A."/>
            <person name="Wing R.A."/>
            <person name="Wang J."/>
            <person name="Chen M."/>
        </authorList>
    </citation>
    <scope>NUCLEOTIDE SEQUENCE [LARGE SCALE GENOMIC DNA]</scope>
    <source>
        <strain evidence="2">cv. IRGC 101232</strain>
    </source>
</reference>
<evidence type="ECO:0000256" key="1">
    <source>
        <dbReference type="SAM" id="MobiDB-lite"/>
    </source>
</evidence>
<keyword evidence="3" id="KW-1185">Reference proteome</keyword>
<dbReference type="EnsemblPlants" id="OB08G27350.1">
    <property type="protein sequence ID" value="OB08G27350.1"/>
    <property type="gene ID" value="OB08G27350"/>
</dbReference>
<feature type="region of interest" description="Disordered" evidence="1">
    <location>
        <begin position="49"/>
        <end position="89"/>
    </location>
</feature>
<sequence>MARKVAQRPGRRAVATPVWRREEDGTVIGGSPVRVAIVLFWPKPEGVGVAEHPLQVGSDGGGGDGRVGEGMVTTNGASGDSVGSIIEQD</sequence>
<accession>J3MUF4</accession>
<dbReference type="HOGENOM" id="CLU_2458396_0_0_1"/>
<evidence type="ECO:0000313" key="2">
    <source>
        <dbReference type="EnsemblPlants" id="OB08G27350.1"/>
    </source>
</evidence>
<dbReference type="Proteomes" id="UP000006038">
    <property type="component" value="Chromosome 8"/>
</dbReference>